<accession>A0AA86SY94</accession>
<dbReference type="AlphaFoldDB" id="A0AA86SY94"/>
<organism evidence="2 3">
    <name type="scientific">Sphenostylis stenocarpa</name>
    <dbReference type="NCBI Taxonomy" id="92480"/>
    <lineage>
        <taxon>Eukaryota</taxon>
        <taxon>Viridiplantae</taxon>
        <taxon>Streptophyta</taxon>
        <taxon>Embryophyta</taxon>
        <taxon>Tracheophyta</taxon>
        <taxon>Spermatophyta</taxon>
        <taxon>Magnoliopsida</taxon>
        <taxon>eudicotyledons</taxon>
        <taxon>Gunneridae</taxon>
        <taxon>Pentapetalae</taxon>
        <taxon>rosids</taxon>
        <taxon>fabids</taxon>
        <taxon>Fabales</taxon>
        <taxon>Fabaceae</taxon>
        <taxon>Papilionoideae</taxon>
        <taxon>50 kb inversion clade</taxon>
        <taxon>NPAAA clade</taxon>
        <taxon>indigoferoid/millettioid clade</taxon>
        <taxon>Phaseoleae</taxon>
        <taxon>Sphenostylis</taxon>
    </lineage>
</organism>
<keyword evidence="3" id="KW-1185">Reference proteome</keyword>
<evidence type="ECO:0000256" key="1">
    <source>
        <dbReference type="SAM" id="Coils"/>
    </source>
</evidence>
<gene>
    <name evidence="2" type="ORF">AYBTSS11_LOCUS22758</name>
</gene>
<keyword evidence="1" id="KW-0175">Coiled coil</keyword>
<proteinExistence type="predicted"/>
<reference evidence="2" key="1">
    <citation type="submission" date="2023-10" db="EMBL/GenBank/DDBJ databases">
        <authorList>
            <person name="Domelevo Entfellner J.-B."/>
        </authorList>
    </citation>
    <scope>NUCLEOTIDE SEQUENCE</scope>
</reference>
<evidence type="ECO:0000313" key="3">
    <source>
        <dbReference type="Proteomes" id="UP001189624"/>
    </source>
</evidence>
<evidence type="ECO:0000313" key="2">
    <source>
        <dbReference type="EMBL" id="CAJ1970770.1"/>
    </source>
</evidence>
<dbReference type="EMBL" id="OY731405">
    <property type="protein sequence ID" value="CAJ1970770.1"/>
    <property type="molecule type" value="Genomic_DNA"/>
</dbReference>
<feature type="coiled-coil region" evidence="1">
    <location>
        <begin position="45"/>
        <end position="75"/>
    </location>
</feature>
<name>A0AA86SY94_9FABA</name>
<protein>
    <submittedName>
        <fullName evidence="2">Uncharacterized protein</fullName>
    </submittedName>
</protein>
<dbReference type="Proteomes" id="UP001189624">
    <property type="component" value="Chromosome 8"/>
</dbReference>
<dbReference type="Gramene" id="rna-AYBTSS11_LOCUS22758">
    <property type="protein sequence ID" value="CAJ1970770.1"/>
    <property type="gene ID" value="gene-AYBTSS11_LOCUS22758"/>
</dbReference>
<sequence>MFTKRVRPVVKTHKLVRQGTLKKKKNMVKKLKELKVIEWAQEEQRRMEIREERRVEEMIKEAKKELRMLKEKNRMKELFLDVLQVHHETGHFPNNLKDLTKKELKGLLNLIDLKMKTIRDQMDGLKIDEAPVAKEGQDYY</sequence>